<sequence length="227" mass="26711">MGYQMNENEQFRELIDDIQSLPEPDYENEFDMKTRDRIHENIINFSMDYRNKRRRGIIGKRVLAGITSAIALLLFTFVFLTINDGEKTATDPNEQHNLDEEHLVGLQGNEYEEGQYPIHMTYDLNAVKRYVNNQPDNGEEIRSLFKQMSNDSVKFDLQRELTSEEWEKVKQDLNSKLDILNSLISDNSDFNQPIHLFIKFLEEAKGEDYLRYEDVVNGIEFLSKELN</sequence>
<keyword evidence="1" id="KW-0472">Membrane</keyword>
<accession>A0A1H0DE65</accession>
<organism evidence="2 3">
    <name type="scientific">Tenuibacillus multivorans</name>
    <dbReference type="NCBI Taxonomy" id="237069"/>
    <lineage>
        <taxon>Bacteria</taxon>
        <taxon>Bacillati</taxon>
        <taxon>Bacillota</taxon>
        <taxon>Bacilli</taxon>
        <taxon>Bacillales</taxon>
        <taxon>Bacillaceae</taxon>
        <taxon>Tenuibacillus</taxon>
    </lineage>
</organism>
<keyword evidence="1" id="KW-0812">Transmembrane</keyword>
<evidence type="ECO:0000256" key="1">
    <source>
        <dbReference type="SAM" id="Phobius"/>
    </source>
</evidence>
<dbReference type="AlphaFoldDB" id="A0A1H0DE65"/>
<feature type="transmembrane region" description="Helical" evidence="1">
    <location>
        <begin position="62"/>
        <end position="82"/>
    </location>
</feature>
<dbReference type="STRING" id="237069.SAMN05216498_2832"/>
<reference evidence="2 3" key="1">
    <citation type="submission" date="2016-10" db="EMBL/GenBank/DDBJ databases">
        <authorList>
            <person name="de Groot N.N."/>
        </authorList>
    </citation>
    <scope>NUCLEOTIDE SEQUENCE [LARGE SCALE GENOMIC DNA]</scope>
    <source>
        <strain evidence="2 3">CGMCC 1.3442</strain>
    </source>
</reference>
<protein>
    <submittedName>
        <fullName evidence="2">Uncharacterized protein</fullName>
    </submittedName>
</protein>
<proteinExistence type="predicted"/>
<evidence type="ECO:0000313" key="3">
    <source>
        <dbReference type="Proteomes" id="UP000199334"/>
    </source>
</evidence>
<name>A0A1H0DE65_9BACI</name>
<keyword evidence="3" id="KW-1185">Reference proteome</keyword>
<dbReference type="Proteomes" id="UP000199334">
    <property type="component" value="Unassembled WGS sequence"/>
</dbReference>
<dbReference type="EMBL" id="FNIG01000007">
    <property type="protein sequence ID" value="SDN68316.1"/>
    <property type="molecule type" value="Genomic_DNA"/>
</dbReference>
<keyword evidence="1" id="KW-1133">Transmembrane helix</keyword>
<gene>
    <name evidence="2" type="ORF">SAMN05216498_2832</name>
</gene>
<evidence type="ECO:0000313" key="2">
    <source>
        <dbReference type="EMBL" id="SDN68316.1"/>
    </source>
</evidence>